<protein>
    <submittedName>
        <fullName evidence="1">Uncharacterized protein</fullName>
    </submittedName>
</protein>
<dbReference type="Proteomes" id="UP000594262">
    <property type="component" value="Unplaced"/>
</dbReference>
<organism evidence="1 2">
    <name type="scientific">Clytia hemisphaerica</name>
    <dbReference type="NCBI Taxonomy" id="252671"/>
    <lineage>
        <taxon>Eukaryota</taxon>
        <taxon>Metazoa</taxon>
        <taxon>Cnidaria</taxon>
        <taxon>Hydrozoa</taxon>
        <taxon>Hydroidolina</taxon>
        <taxon>Leptothecata</taxon>
        <taxon>Obeliida</taxon>
        <taxon>Clytiidae</taxon>
        <taxon>Clytia</taxon>
    </lineage>
</organism>
<proteinExistence type="predicted"/>
<reference evidence="1" key="1">
    <citation type="submission" date="2021-01" db="UniProtKB">
        <authorList>
            <consortium name="EnsemblMetazoa"/>
        </authorList>
    </citation>
    <scope>IDENTIFICATION</scope>
</reference>
<accession>A0A7M5XAT6</accession>
<name>A0A7M5XAT6_9CNID</name>
<sequence>MSVLSLCYLYVFYKERLSDISLLLKGKACESAFGELQLKVLNIDINMDSAHGDERNLAHSASGRNVHKVADDQQIIKLREEHGREIQKLNYESKIELMEAQMKNVSLEKDNQTLGHRLEMLKLKNSHEAETKQVAADKDLQIKLTEMEKQLAIKDKEIAAKKMELMTKDQEMLEKK</sequence>
<dbReference type="AlphaFoldDB" id="A0A7M5XAT6"/>
<dbReference type="EnsemblMetazoa" id="CLYHEMT020409.1">
    <property type="protein sequence ID" value="CLYHEMP020409.1"/>
    <property type="gene ID" value="CLYHEMG020409"/>
</dbReference>
<evidence type="ECO:0000313" key="2">
    <source>
        <dbReference type="Proteomes" id="UP000594262"/>
    </source>
</evidence>
<evidence type="ECO:0000313" key="1">
    <source>
        <dbReference type="EnsemblMetazoa" id="CLYHEMP020409.1"/>
    </source>
</evidence>
<keyword evidence="2" id="KW-1185">Reference proteome</keyword>